<dbReference type="InterPro" id="IPR036767">
    <property type="entry name" value="ApaG_sf"/>
</dbReference>
<dbReference type="InParanoid" id="B4D0W5"/>
<dbReference type="FunCoup" id="B4D0W5">
    <property type="interactions" value="10"/>
</dbReference>
<gene>
    <name evidence="2" type="ORF">CfE428DRAFT_2566</name>
</gene>
<dbReference type="RefSeq" id="WP_006979891.1">
    <property type="nucleotide sequence ID" value="NZ_ABVL01000006.1"/>
</dbReference>
<reference evidence="2 3" key="1">
    <citation type="journal article" date="2011" name="J. Bacteriol.">
        <title>Genome sequence of Chthoniobacter flavus Ellin428, an aerobic heterotrophic soil bacterium.</title>
        <authorList>
            <person name="Kant R."/>
            <person name="van Passel M.W."/>
            <person name="Palva A."/>
            <person name="Lucas S."/>
            <person name="Lapidus A."/>
            <person name="Glavina Del Rio T."/>
            <person name="Dalin E."/>
            <person name="Tice H."/>
            <person name="Bruce D."/>
            <person name="Goodwin L."/>
            <person name="Pitluck S."/>
            <person name="Larimer F.W."/>
            <person name="Land M.L."/>
            <person name="Hauser L."/>
            <person name="Sangwan P."/>
            <person name="de Vos W.M."/>
            <person name="Janssen P.H."/>
            <person name="Smidt H."/>
        </authorList>
    </citation>
    <scope>NUCLEOTIDE SEQUENCE [LARGE SCALE GENOMIC DNA]</scope>
    <source>
        <strain evidence="2 3">Ellin428</strain>
    </source>
</reference>
<keyword evidence="3" id="KW-1185">Reference proteome</keyword>
<dbReference type="STRING" id="497964.CfE428DRAFT_2566"/>
<sequence length="128" mass="14223">MSAFTELAGLSAKVDRVVHMPRLEAPPDRPHPFVYFITIRNNSPSTVTIKGRKWVVTDSDGQRVVVEGDGVVGEFPRLEPGEHFSYNSYHTIGSDSVAEGAYFGVTTDGEPVFTRIPRFEMRVPVRSV</sequence>
<evidence type="ECO:0000259" key="1">
    <source>
        <dbReference type="PROSITE" id="PS51087"/>
    </source>
</evidence>
<dbReference type="Proteomes" id="UP000005824">
    <property type="component" value="Unassembled WGS sequence"/>
</dbReference>
<accession>B4D0W5</accession>
<dbReference type="Pfam" id="PF04379">
    <property type="entry name" value="DUF525"/>
    <property type="match status" value="1"/>
</dbReference>
<dbReference type="EMBL" id="ABVL01000006">
    <property type="protein sequence ID" value="EDY19977.1"/>
    <property type="molecule type" value="Genomic_DNA"/>
</dbReference>
<dbReference type="PANTHER" id="PTHR14289:SF16">
    <property type="entry name" value="POLYMERASE DELTA-INTERACTING PROTEIN 2"/>
    <property type="match status" value="1"/>
</dbReference>
<comment type="caution">
    <text evidence="2">The sequence shown here is derived from an EMBL/GenBank/DDBJ whole genome shotgun (WGS) entry which is preliminary data.</text>
</comment>
<dbReference type="SUPFAM" id="SSF110069">
    <property type="entry name" value="ApaG-like"/>
    <property type="match status" value="1"/>
</dbReference>
<organism evidence="2 3">
    <name type="scientific">Chthoniobacter flavus Ellin428</name>
    <dbReference type="NCBI Taxonomy" id="497964"/>
    <lineage>
        <taxon>Bacteria</taxon>
        <taxon>Pseudomonadati</taxon>
        <taxon>Verrucomicrobiota</taxon>
        <taxon>Spartobacteria</taxon>
        <taxon>Chthoniobacterales</taxon>
        <taxon>Chthoniobacteraceae</taxon>
        <taxon>Chthoniobacter</taxon>
    </lineage>
</organism>
<dbReference type="InterPro" id="IPR007474">
    <property type="entry name" value="ApaG_domain"/>
</dbReference>
<dbReference type="AlphaFoldDB" id="B4D0W5"/>
<proteinExistence type="predicted"/>
<dbReference type="PANTHER" id="PTHR14289">
    <property type="entry name" value="F-BOX ONLY PROTEIN 3"/>
    <property type="match status" value="1"/>
</dbReference>
<evidence type="ECO:0000313" key="3">
    <source>
        <dbReference type="Proteomes" id="UP000005824"/>
    </source>
</evidence>
<dbReference type="GO" id="GO:0070987">
    <property type="term" value="P:error-free translesion synthesis"/>
    <property type="evidence" value="ECO:0007669"/>
    <property type="project" value="TreeGrafter"/>
</dbReference>
<evidence type="ECO:0000313" key="2">
    <source>
        <dbReference type="EMBL" id="EDY19977.1"/>
    </source>
</evidence>
<dbReference type="Gene3D" id="2.60.40.1470">
    <property type="entry name" value="ApaG domain"/>
    <property type="match status" value="1"/>
</dbReference>
<name>B4D0W5_9BACT</name>
<feature type="domain" description="ApaG" evidence="1">
    <location>
        <begin position="5"/>
        <end position="128"/>
    </location>
</feature>
<dbReference type="eggNOG" id="COG2967">
    <property type="taxonomic scope" value="Bacteria"/>
</dbReference>
<protein>
    <submittedName>
        <fullName evidence="2">ApaG domain protein</fullName>
    </submittedName>
</protein>
<dbReference type="PROSITE" id="PS51087">
    <property type="entry name" value="APAG"/>
    <property type="match status" value="1"/>
</dbReference>